<dbReference type="SUPFAM" id="SSF47384">
    <property type="entry name" value="Homodimeric domain of signal transducing histidine kinase"/>
    <property type="match status" value="1"/>
</dbReference>
<evidence type="ECO:0000256" key="2">
    <source>
        <dbReference type="ARBA" id="ARBA00012438"/>
    </source>
</evidence>
<dbReference type="GO" id="GO:0007234">
    <property type="term" value="P:osmosensory signaling via phosphorelay pathway"/>
    <property type="evidence" value="ECO:0007669"/>
    <property type="project" value="TreeGrafter"/>
</dbReference>
<keyword evidence="3" id="KW-0597">Phosphoprotein</keyword>
<accession>A0A7W8NF03</accession>
<gene>
    <name evidence="8" type="ORF">HNQ08_003008</name>
</gene>
<feature type="coiled-coil region" evidence="6">
    <location>
        <begin position="302"/>
        <end position="347"/>
    </location>
</feature>
<reference evidence="8 9" key="1">
    <citation type="submission" date="2020-08" db="EMBL/GenBank/DDBJ databases">
        <title>Genomic Encyclopedia of Type Strains, Phase IV (KMG-IV): sequencing the most valuable type-strain genomes for metagenomic binning, comparative biology and taxonomic classification.</title>
        <authorList>
            <person name="Goeker M."/>
        </authorList>
    </citation>
    <scope>NUCLEOTIDE SEQUENCE [LARGE SCALE GENOMIC DNA]</scope>
    <source>
        <strain evidence="8 9">DSM 27939</strain>
    </source>
</reference>
<evidence type="ECO:0000313" key="9">
    <source>
        <dbReference type="Proteomes" id="UP000552709"/>
    </source>
</evidence>
<dbReference type="SMART" id="SM00387">
    <property type="entry name" value="HATPase_c"/>
    <property type="match status" value="1"/>
</dbReference>
<evidence type="ECO:0000313" key="8">
    <source>
        <dbReference type="EMBL" id="MBB5363901.1"/>
    </source>
</evidence>
<dbReference type="EC" id="2.7.13.3" evidence="2"/>
<proteinExistence type="predicted"/>
<dbReference type="FunFam" id="3.30.565.10:FF:000006">
    <property type="entry name" value="Sensor histidine kinase WalK"/>
    <property type="match status" value="1"/>
</dbReference>
<evidence type="ECO:0000256" key="4">
    <source>
        <dbReference type="ARBA" id="ARBA00022679"/>
    </source>
</evidence>
<organism evidence="8 9">
    <name type="scientific">Deinococcus humi</name>
    <dbReference type="NCBI Taxonomy" id="662880"/>
    <lineage>
        <taxon>Bacteria</taxon>
        <taxon>Thermotogati</taxon>
        <taxon>Deinococcota</taxon>
        <taxon>Deinococci</taxon>
        <taxon>Deinococcales</taxon>
        <taxon>Deinococcaceae</taxon>
        <taxon>Deinococcus</taxon>
    </lineage>
</organism>
<dbReference type="CDD" id="cd00082">
    <property type="entry name" value="HisKA"/>
    <property type="match status" value="1"/>
</dbReference>
<dbReference type="InterPro" id="IPR005467">
    <property type="entry name" value="His_kinase_dom"/>
</dbReference>
<evidence type="ECO:0000256" key="3">
    <source>
        <dbReference type="ARBA" id="ARBA00022553"/>
    </source>
</evidence>
<dbReference type="GO" id="GO:0030295">
    <property type="term" value="F:protein kinase activator activity"/>
    <property type="evidence" value="ECO:0007669"/>
    <property type="project" value="TreeGrafter"/>
</dbReference>
<dbReference type="SMART" id="SM00065">
    <property type="entry name" value="GAF"/>
    <property type="match status" value="2"/>
</dbReference>
<dbReference type="PROSITE" id="PS50109">
    <property type="entry name" value="HIS_KIN"/>
    <property type="match status" value="1"/>
</dbReference>
<dbReference type="SUPFAM" id="SSF55874">
    <property type="entry name" value="ATPase domain of HSP90 chaperone/DNA topoisomerase II/histidine kinase"/>
    <property type="match status" value="1"/>
</dbReference>
<dbReference type="SMART" id="SM00388">
    <property type="entry name" value="HisKA"/>
    <property type="match status" value="1"/>
</dbReference>
<dbReference type="Gene3D" id="3.30.565.10">
    <property type="entry name" value="Histidine kinase-like ATPase, C-terminal domain"/>
    <property type="match status" value="1"/>
</dbReference>
<dbReference type="GO" id="GO:0000155">
    <property type="term" value="F:phosphorelay sensor kinase activity"/>
    <property type="evidence" value="ECO:0007669"/>
    <property type="project" value="InterPro"/>
</dbReference>
<dbReference type="InterPro" id="IPR036097">
    <property type="entry name" value="HisK_dim/P_sf"/>
</dbReference>
<name>A0A7W8NF03_9DEIO</name>
<dbReference type="InterPro" id="IPR004358">
    <property type="entry name" value="Sig_transdc_His_kin-like_C"/>
</dbReference>
<dbReference type="Pfam" id="PF01590">
    <property type="entry name" value="GAF"/>
    <property type="match status" value="1"/>
</dbReference>
<evidence type="ECO:0000256" key="6">
    <source>
        <dbReference type="SAM" id="Coils"/>
    </source>
</evidence>
<evidence type="ECO:0000259" key="7">
    <source>
        <dbReference type="PROSITE" id="PS50109"/>
    </source>
</evidence>
<protein>
    <recommendedName>
        <fullName evidence="2">histidine kinase</fullName>
        <ecNumber evidence="2">2.7.13.3</ecNumber>
    </recommendedName>
</protein>
<dbReference type="Pfam" id="PF13185">
    <property type="entry name" value="GAF_2"/>
    <property type="match status" value="1"/>
</dbReference>
<dbReference type="GO" id="GO:0000156">
    <property type="term" value="F:phosphorelay response regulator activity"/>
    <property type="evidence" value="ECO:0007669"/>
    <property type="project" value="TreeGrafter"/>
</dbReference>
<dbReference type="Proteomes" id="UP000552709">
    <property type="component" value="Unassembled WGS sequence"/>
</dbReference>
<evidence type="ECO:0000256" key="1">
    <source>
        <dbReference type="ARBA" id="ARBA00000085"/>
    </source>
</evidence>
<dbReference type="Pfam" id="PF00512">
    <property type="entry name" value="HisKA"/>
    <property type="match status" value="1"/>
</dbReference>
<dbReference type="InterPro" id="IPR003661">
    <property type="entry name" value="HisK_dim/P_dom"/>
</dbReference>
<dbReference type="SUPFAM" id="SSF55781">
    <property type="entry name" value="GAF domain-like"/>
    <property type="match status" value="2"/>
</dbReference>
<keyword evidence="5 8" id="KW-0418">Kinase</keyword>
<dbReference type="PRINTS" id="PR00344">
    <property type="entry name" value="BCTRLSENSOR"/>
</dbReference>
<evidence type="ECO:0000256" key="5">
    <source>
        <dbReference type="ARBA" id="ARBA00022777"/>
    </source>
</evidence>
<dbReference type="InterPro" id="IPR003594">
    <property type="entry name" value="HATPase_dom"/>
</dbReference>
<keyword evidence="4" id="KW-0808">Transferase</keyword>
<keyword evidence="6" id="KW-0175">Coiled coil</keyword>
<dbReference type="PANTHER" id="PTHR42878">
    <property type="entry name" value="TWO-COMPONENT HISTIDINE KINASE"/>
    <property type="match status" value="1"/>
</dbReference>
<dbReference type="Pfam" id="PF02518">
    <property type="entry name" value="HATPase_c"/>
    <property type="match status" value="1"/>
</dbReference>
<dbReference type="InterPro" id="IPR036890">
    <property type="entry name" value="HATPase_C_sf"/>
</dbReference>
<sequence>MALPCADGQTLEIRTTFGYDPVAVAPWQTMRLERPTPVTEAYRQKTPLFIETGPQALQDYPVLQTEMQNFSGSLAALPLMVKDQVFGVLMLTFSQQRVFADVDRQFLSSLAGQCAQALQRSTALERTERLNEQLLFLARASEVLSSSLDLDAVLESIAHLLVPRLTDWCVIHLPSPHGQQLLPVTVVHQDPAMVSFLRQFIEDNPVETTVENGAGRVFMTGLPEVIPVVTDELYDALPQSDTWKNDVRRLQLRSVITVPMHANGQVVGVLGLARTSLDRVYDQEDVAFALEVAGRAGQAVEHARLYTQAQQEIERREQAQKELDMANTSLEERVRQRTQDLSEVNRELEAFTYSASHDLRSPVRHVLSFADLARRALDKSQPEKVVQYLDVIQQGALRMNALIDGMLRLSRAGSQTFSAQVVDLEALVRQGQQDVRLEFPERPIHWEVGPLPPVWGDPSMLQQVMTNLMSNAVKYSNTRQTSEVKVWVETREHEWMVSVQDNGVGFDPRYAEKLFGVFQRLHPQREIEGVGVGLATVRRILMKHRGQVFAESSGGSGATFRFTLPKPRQ</sequence>
<dbReference type="InterPro" id="IPR003018">
    <property type="entry name" value="GAF"/>
</dbReference>
<dbReference type="InterPro" id="IPR050351">
    <property type="entry name" value="BphY/WalK/GraS-like"/>
</dbReference>
<dbReference type="PANTHER" id="PTHR42878:SF15">
    <property type="entry name" value="BACTERIOPHYTOCHROME"/>
    <property type="match status" value="1"/>
</dbReference>
<dbReference type="AlphaFoldDB" id="A0A7W8NF03"/>
<comment type="caution">
    <text evidence="8">The sequence shown here is derived from an EMBL/GenBank/DDBJ whole genome shotgun (WGS) entry which is preliminary data.</text>
</comment>
<feature type="domain" description="Histidine kinase" evidence="7">
    <location>
        <begin position="354"/>
        <end position="568"/>
    </location>
</feature>
<dbReference type="InterPro" id="IPR029016">
    <property type="entry name" value="GAF-like_dom_sf"/>
</dbReference>
<comment type="catalytic activity">
    <reaction evidence="1">
        <text>ATP + protein L-histidine = ADP + protein N-phospho-L-histidine.</text>
        <dbReference type="EC" id="2.7.13.3"/>
    </reaction>
</comment>
<dbReference type="Gene3D" id="1.10.287.130">
    <property type="match status" value="1"/>
</dbReference>
<dbReference type="EMBL" id="JACHFL010000007">
    <property type="protein sequence ID" value="MBB5363901.1"/>
    <property type="molecule type" value="Genomic_DNA"/>
</dbReference>
<keyword evidence="9" id="KW-1185">Reference proteome</keyword>
<dbReference type="Gene3D" id="3.30.450.40">
    <property type="match status" value="2"/>
</dbReference>